<dbReference type="Proteomes" id="UP000016666">
    <property type="component" value="Unassembled WGS sequence"/>
</dbReference>
<evidence type="ECO:0000256" key="1">
    <source>
        <dbReference type="ARBA" id="ARBA00008889"/>
    </source>
</evidence>
<accession>A0A493TEU6</accession>
<dbReference type="Gene3D" id="3.30.70.1730">
    <property type="match status" value="1"/>
</dbReference>
<dbReference type="AlphaFoldDB" id="A0A493TEU6"/>
<dbReference type="Ensembl" id="ENSAPLT00000023948.1">
    <property type="protein sequence ID" value="ENSAPLP00000024364.1"/>
    <property type="gene ID" value="ENSAPLG00000021952.1"/>
</dbReference>
<dbReference type="GO" id="GO:0005840">
    <property type="term" value="C:ribosome"/>
    <property type="evidence" value="ECO:0007669"/>
    <property type="project" value="UniProtKB-KW"/>
</dbReference>
<dbReference type="InterPro" id="IPR043141">
    <property type="entry name" value="Ribosomal_uL10-like_sf"/>
</dbReference>
<feature type="region of interest" description="Disordered" evidence="6">
    <location>
        <begin position="329"/>
        <end position="368"/>
    </location>
</feature>
<name>A0A493TEU6_ANAPP</name>
<dbReference type="InterPro" id="IPR001790">
    <property type="entry name" value="Ribosomal_uL10"/>
</dbReference>
<feature type="region of interest" description="Disordered" evidence="6">
    <location>
        <begin position="209"/>
        <end position="308"/>
    </location>
</feature>
<dbReference type="Pfam" id="PF00466">
    <property type="entry name" value="Ribosomal_L10"/>
    <property type="match status" value="1"/>
</dbReference>
<evidence type="ECO:0000256" key="2">
    <source>
        <dbReference type="ARBA" id="ARBA00022980"/>
    </source>
</evidence>
<keyword evidence="3" id="KW-0687">Ribonucleoprotein</keyword>
<evidence type="ECO:0000256" key="3">
    <source>
        <dbReference type="ARBA" id="ARBA00023274"/>
    </source>
</evidence>
<keyword evidence="2" id="KW-0689">Ribosomal protein</keyword>
<dbReference type="STRING" id="8840.ENSAPLP00000024364"/>
<evidence type="ECO:0000256" key="4">
    <source>
        <dbReference type="ARBA" id="ARBA00035707"/>
    </source>
</evidence>
<evidence type="ECO:0000256" key="5">
    <source>
        <dbReference type="ARBA" id="ARBA00035716"/>
    </source>
</evidence>
<protein>
    <recommendedName>
        <fullName evidence="4">Large ribosomal subunit protein uL10m</fullName>
    </recommendedName>
    <alternativeName>
        <fullName evidence="5">39S ribosomal protein L10, mitochondrial</fullName>
    </alternativeName>
</protein>
<feature type="region of interest" description="Disordered" evidence="6">
    <location>
        <begin position="420"/>
        <end position="456"/>
    </location>
</feature>
<keyword evidence="8" id="KW-1185">Reference proteome</keyword>
<reference evidence="7" key="2">
    <citation type="submission" date="2025-08" db="UniProtKB">
        <authorList>
            <consortium name="Ensembl"/>
        </authorList>
    </citation>
    <scope>IDENTIFICATION</scope>
</reference>
<dbReference type="PANTHER" id="PTHR11560">
    <property type="entry name" value="39S RIBOSOMAL PROTEIN L10, MITOCHONDRIAL"/>
    <property type="match status" value="1"/>
</dbReference>
<dbReference type="GO" id="GO:1990904">
    <property type="term" value="C:ribonucleoprotein complex"/>
    <property type="evidence" value="ECO:0007669"/>
    <property type="project" value="UniProtKB-KW"/>
</dbReference>
<sequence>MAALSGGAPWRTGWLPALRLARCSSKAVTRHWKAMHLQRQKLMAVTEYLPPRPPGPERCLRPPQQPRQEDNGYARLLRRQVEEVFRDSRMVAVCQYNAMPGEDVVLLRHYLRKHNIEVKFVLNEIVRPVLSQSRYRNLLPLFVGRNILLVSPETKAKEMLRVLKGVPQVNLLGESPPLPPPPSSSTELGAPARCWGWGQGVPPLRGSSGTALGGAGRGRMQGAAAVGRRSGERCLQRGSCPPSPGIPTRVLGGFSARPCGTRSLSSQPPARPQPCLPLSSRRLHRRHDPEQAGGGELRQAAPAGGLAGADAGCSGAAALADVLPAAARGRAPHGAAGPAHPAAAGRGRPGGDPNGARFPPEPRDTMSSAPVWPRALAEGRLLAHEPGVGVLLRAGSWRGAGGSVGLQPPPRPFPPLPLPPPAAPELPRLRVGGGQGGRWGRREETEPGLCPPGGPPGLEVCGGELGAAGAVSGGLLPLN</sequence>
<proteinExistence type="inferred from homology"/>
<reference evidence="7" key="3">
    <citation type="submission" date="2025-09" db="UniProtKB">
        <authorList>
            <consortium name="Ensembl"/>
        </authorList>
    </citation>
    <scope>IDENTIFICATION</scope>
</reference>
<reference evidence="8" key="1">
    <citation type="submission" date="2017-10" db="EMBL/GenBank/DDBJ databases">
        <title>A new Pekin duck reference genome.</title>
        <authorList>
            <person name="Hou Z.-C."/>
            <person name="Zhou Z.-K."/>
            <person name="Zhu F."/>
            <person name="Hou S.-S."/>
        </authorList>
    </citation>
    <scope>NUCLEOTIDE SEQUENCE [LARGE SCALE GENOMIC DNA]</scope>
</reference>
<feature type="compositionally biased region" description="Low complexity" evidence="6">
    <location>
        <begin position="329"/>
        <end position="346"/>
    </location>
</feature>
<evidence type="ECO:0000256" key="6">
    <source>
        <dbReference type="SAM" id="MobiDB-lite"/>
    </source>
</evidence>
<dbReference type="InterPro" id="IPR047865">
    <property type="entry name" value="Ribosomal_uL10_bac_type"/>
</dbReference>
<organism evidence="7 8">
    <name type="scientific">Anas platyrhynchos platyrhynchos</name>
    <name type="common">Northern mallard</name>
    <dbReference type="NCBI Taxonomy" id="8840"/>
    <lineage>
        <taxon>Eukaryota</taxon>
        <taxon>Metazoa</taxon>
        <taxon>Chordata</taxon>
        <taxon>Craniata</taxon>
        <taxon>Vertebrata</taxon>
        <taxon>Euteleostomi</taxon>
        <taxon>Archelosauria</taxon>
        <taxon>Archosauria</taxon>
        <taxon>Dinosauria</taxon>
        <taxon>Saurischia</taxon>
        <taxon>Theropoda</taxon>
        <taxon>Coelurosauria</taxon>
        <taxon>Aves</taxon>
        <taxon>Neognathae</taxon>
        <taxon>Galloanserae</taxon>
        <taxon>Anseriformes</taxon>
        <taxon>Anatidae</taxon>
        <taxon>Anatinae</taxon>
        <taxon>Anas</taxon>
    </lineage>
</organism>
<comment type="similarity">
    <text evidence="1">Belongs to the universal ribosomal protein uL10 family.</text>
</comment>
<dbReference type="GeneTree" id="ENSGT00390000000603"/>
<dbReference type="SUPFAM" id="SSF160369">
    <property type="entry name" value="Ribosomal protein L10-like"/>
    <property type="match status" value="1"/>
</dbReference>
<evidence type="ECO:0000313" key="7">
    <source>
        <dbReference type="Ensembl" id="ENSAPLP00000024364.1"/>
    </source>
</evidence>
<evidence type="ECO:0000313" key="8">
    <source>
        <dbReference type="Proteomes" id="UP000016666"/>
    </source>
</evidence>